<keyword evidence="3" id="KW-1185">Reference proteome</keyword>
<evidence type="ECO:0000256" key="1">
    <source>
        <dbReference type="SAM" id="Phobius"/>
    </source>
</evidence>
<reference evidence="2 3" key="1">
    <citation type="journal article" date="2020" name="Int. J. Syst. Evol. Microbiol.">
        <title>Vagococcus xieshaowenii sp. nov., isolated from snow finch (Montifringilla taczanowskii) cloacal content.</title>
        <authorList>
            <person name="Ge Y."/>
            <person name="Yang J."/>
            <person name="Lai X.H."/>
            <person name="Zhang G."/>
            <person name="Jin D."/>
            <person name="Lu S."/>
            <person name="Wang B."/>
            <person name="Huang Y."/>
            <person name="Huang Y."/>
            <person name="Ren Z."/>
            <person name="Zhang X."/>
            <person name="Xu J."/>
        </authorList>
    </citation>
    <scope>NUCLEOTIDE SEQUENCE [LARGE SCALE GENOMIC DNA]</scope>
    <source>
        <strain evidence="3">personal::cf-49</strain>
    </source>
</reference>
<proteinExistence type="predicted"/>
<dbReference type="KEGG" id="vac:E4Z98_00480"/>
<evidence type="ECO:0000313" key="2">
    <source>
        <dbReference type="EMBL" id="QCA27903.1"/>
    </source>
</evidence>
<keyword evidence="1" id="KW-0472">Membrane</keyword>
<evidence type="ECO:0000313" key="3">
    <source>
        <dbReference type="Proteomes" id="UP000296883"/>
    </source>
</evidence>
<accession>A0A7Z2B697</accession>
<dbReference type="RefSeq" id="WP_135961151.1">
    <property type="nucleotide sequence ID" value="NZ_CP038865.1"/>
</dbReference>
<gene>
    <name evidence="2" type="ORF">E4Z98_00480</name>
</gene>
<keyword evidence="1" id="KW-1133">Transmembrane helix</keyword>
<sequence length="104" mass="11864">MISNKLALTIKRSLMMLLVGMTIIFINPSDASEISQTSVTYYCRVNGKEDIEQPTDWDHVIALDQDSQEKLIQANERTNNFSIIGIVLIGLVILYKSYRRKQSL</sequence>
<name>A0A7Z2B697_9ENTE</name>
<keyword evidence="1" id="KW-0812">Transmembrane</keyword>
<organism evidence="2 3">
    <name type="scientific">Vagococcus xieshaowenii</name>
    <dbReference type="NCBI Taxonomy" id="2562451"/>
    <lineage>
        <taxon>Bacteria</taxon>
        <taxon>Bacillati</taxon>
        <taxon>Bacillota</taxon>
        <taxon>Bacilli</taxon>
        <taxon>Lactobacillales</taxon>
        <taxon>Enterococcaceae</taxon>
        <taxon>Vagococcus</taxon>
    </lineage>
</organism>
<dbReference type="EMBL" id="CP038865">
    <property type="protein sequence ID" value="QCA27903.1"/>
    <property type="molecule type" value="Genomic_DNA"/>
</dbReference>
<protein>
    <submittedName>
        <fullName evidence="2">Uncharacterized protein</fullName>
    </submittedName>
</protein>
<dbReference type="AlphaFoldDB" id="A0A7Z2B697"/>
<feature type="transmembrane region" description="Helical" evidence="1">
    <location>
        <begin position="81"/>
        <end position="98"/>
    </location>
</feature>
<dbReference type="Proteomes" id="UP000296883">
    <property type="component" value="Chromosome"/>
</dbReference>